<keyword evidence="4" id="KW-1185">Reference proteome</keyword>
<dbReference type="Pfam" id="PF25955">
    <property type="entry name" value="DUF7992"/>
    <property type="match status" value="1"/>
</dbReference>
<dbReference type="Proteomes" id="UP000663586">
    <property type="component" value="Chromosome"/>
</dbReference>
<dbReference type="AlphaFoldDB" id="A0A897MIT5"/>
<sequence>MSLDVDPPEPPELVEQVPDKYEDDDHLDEDSEYRRDDLETFLREGAWVEGFDHWCDHTDLDEEEYRIAVELGMFAAFDFFWDDFADRVGYNAPGIPEDWREQEYHSDLDSWGTVSGINAAMTEFGQIISEVLKEEYIDWEAEYDAPDDLPDFD</sequence>
<dbReference type="KEGG" id="hara:AArcS_0806"/>
<organism evidence="3 4">
    <name type="scientific">Natranaeroarchaeum sulfidigenes</name>
    <dbReference type="NCBI Taxonomy" id="2784880"/>
    <lineage>
        <taxon>Archaea</taxon>
        <taxon>Methanobacteriati</taxon>
        <taxon>Methanobacteriota</taxon>
        <taxon>Stenosarchaea group</taxon>
        <taxon>Halobacteria</taxon>
        <taxon>Halobacteriales</taxon>
        <taxon>Natronoarchaeaceae</taxon>
        <taxon>Natranaeroarchaeum</taxon>
    </lineage>
</organism>
<name>A0A897MIT5_9EURY</name>
<evidence type="ECO:0000259" key="2">
    <source>
        <dbReference type="Pfam" id="PF25955"/>
    </source>
</evidence>
<evidence type="ECO:0000313" key="4">
    <source>
        <dbReference type="Proteomes" id="UP000663586"/>
    </source>
</evidence>
<dbReference type="GeneID" id="70684190"/>
<evidence type="ECO:0000256" key="1">
    <source>
        <dbReference type="SAM" id="MobiDB-lite"/>
    </source>
</evidence>
<proteinExistence type="predicted"/>
<feature type="compositionally biased region" description="Acidic residues" evidence="1">
    <location>
        <begin position="21"/>
        <end position="31"/>
    </location>
</feature>
<accession>A0A897MIT5</accession>
<gene>
    <name evidence="3" type="ORF">AArcS_0806</name>
</gene>
<protein>
    <recommendedName>
        <fullName evidence="2">DUF7992 domain-containing protein</fullName>
    </recommendedName>
</protein>
<dbReference type="InterPro" id="IPR058305">
    <property type="entry name" value="DUF7992"/>
</dbReference>
<dbReference type="EMBL" id="CP064786">
    <property type="protein sequence ID" value="QSG02030.1"/>
    <property type="molecule type" value="Genomic_DNA"/>
</dbReference>
<reference evidence="3" key="1">
    <citation type="submission" date="2020-11" db="EMBL/GenBank/DDBJ databases">
        <title>Carbohydrate-dependent, anaerobic sulfur respiration: A novel catabolism in halophilic archaea.</title>
        <authorList>
            <person name="Sorokin D.Y."/>
            <person name="Messina E."/>
            <person name="Smedile F."/>
            <person name="La Cono V."/>
            <person name="Hallsworth J.E."/>
            <person name="Yakimov M.M."/>
        </authorList>
    </citation>
    <scope>NUCLEOTIDE SEQUENCE</scope>
    <source>
        <strain evidence="3">AArc-S</strain>
    </source>
</reference>
<feature type="region of interest" description="Disordered" evidence="1">
    <location>
        <begin position="1"/>
        <end position="31"/>
    </location>
</feature>
<evidence type="ECO:0000313" key="3">
    <source>
        <dbReference type="EMBL" id="QSG02030.1"/>
    </source>
</evidence>
<dbReference type="RefSeq" id="WP_238479129.1">
    <property type="nucleotide sequence ID" value="NZ_CP064786.1"/>
</dbReference>
<feature type="domain" description="DUF7992" evidence="2">
    <location>
        <begin position="3"/>
        <end position="153"/>
    </location>
</feature>